<evidence type="ECO:0000313" key="1">
    <source>
        <dbReference type="EMBL" id="BES95523.1"/>
    </source>
</evidence>
<dbReference type="EMBL" id="AP028914">
    <property type="protein sequence ID" value="BES95523.1"/>
    <property type="molecule type" value="Genomic_DNA"/>
</dbReference>
<reference evidence="1 2" key="1">
    <citation type="submission" date="2023-09" db="EMBL/GenBank/DDBJ databases">
        <title>Nesidiocoris tenuis whole genome shotgun sequence.</title>
        <authorList>
            <person name="Shibata T."/>
            <person name="Shimoda M."/>
            <person name="Kobayashi T."/>
            <person name="Uehara T."/>
        </authorList>
    </citation>
    <scope>NUCLEOTIDE SEQUENCE [LARGE SCALE GENOMIC DNA]</scope>
    <source>
        <strain evidence="1 2">Japan</strain>
    </source>
</reference>
<proteinExistence type="predicted"/>
<accession>A0ABN7AU14</accession>
<keyword evidence="2" id="KW-1185">Reference proteome</keyword>
<dbReference type="Proteomes" id="UP001307889">
    <property type="component" value="Chromosome 6"/>
</dbReference>
<evidence type="ECO:0000313" key="2">
    <source>
        <dbReference type="Proteomes" id="UP001307889"/>
    </source>
</evidence>
<sequence>MTWKWGKKGQTRSFVSVIKPGVPSVRGKVPFRGNPDLLSVRSSPPRNFHSVQLAILTDLLAILPPTLLNFNEGPANELRPFPALKHPSLLDNVSNIRRSFVSFGRG</sequence>
<organism evidence="1 2">
    <name type="scientific">Nesidiocoris tenuis</name>
    <dbReference type="NCBI Taxonomy" id="355587"/>
    <lineage>
        <taxon>Eukaryota</taxon>
        <taxon>Metazoa</taxon>
        <taxon>Ecdysozoa</taxon>
        <taxon>Arthropoda</taxon>
        <taxon>Hexapoda</taxon>
        <taxon>Insecta</taxon>
        <taxon>Pterygota</taxon>
        <taxon>Neoptera</taxon>
        <taxon>Paraneoptera</taxon>
        <taxon>Hemiptera</taxon>
        <taxon>Heteroptera</taxon>
        <taxon>Panheteroptera</taxon>
        <taxon>Cimicomorpha</taxon>
        <taxon>Miridae</taxon>
        <taxon>Dicyphina</taxon>
        <taxon>Nesidiocoris</taxon>
    </lineage>
</organism>
<gene>
    <name evidence="1" type="ORF">NTJ_08332</name>
</gene>
<name>A0ABN7AU14_9HEMI</name>
<protein>
    <submittedName>
        <fullName evidence="1">Uncharacterized protein</fullName>
    </submittedName>
</protein>